<organism evidence="4 5">
    <name type="scientific">Carboxydocella sporoproducens DSM 16521</name>
    <dbReference type="NCBI Taxonomy" id="1121270"/>
    <lineage>
        <taxon>Bacteria</taxon>
        <taxon>Bacillati</taxon>
        <taxon>Bacillota</taxon>
        <taxon>Clostridia</taxon>
        <taxon>Eubacteriales</taxon>
        <taxon>Clostridiales Family XVI. Incertae Sedis</taxon>
        <taxon>Carboxydocella</taxon>
    </lineage>
</organism>
<dbReference type="Pfam" id="PF00704">
    <property type="entry name" value="Glyco_hydro_18"/>
    <property type="match status" value="1"/>
</dbReference>
<dbReference type="InterPro" id="IPR011583">
    <property type="entry name" value="Chitinase_II/V-like_cat"/>
</dbReference>
<dbReference type="GO" id="GO:0016798">
    <property type="term" value="F:hydrolase activity, acting on glycosyl bonds"/>
    <property type="evidence" value="ECO:0007669"/>
    <property type="project" value="UniProtKB-KW"/>
</dbReference>
<evidence type="ECO:0000256" key="2">
    <source>
        <dbReference type="ARBA" id="ARBA00023295"/>
    </source>
</evidence>
<dbReference type="GO" id="GO:0005975">
    <property type="term" value="P:carbohydrate metabolic process"/>
    <property type="evidence" value="ECO:0007669"/>
    <property type="project" value="InterPro"/>
</dbReference>
<evidence type="ECO:0000259" key="3">
    <source>
        <dbReference type="PROSITE" id="PS51910"/>
    </source>
</evidence>
<name>A0A1T4Q8T0_9FIRM</name>
<protein>
    <submittedName>
        <fullName evidence="4">Predicted glycosyl hydrolase</fullName>
    </submittedName>
</protein>
<reference evidence="5" key="1">
    <citation type="submission" date="2017-02" db="EMBL/GenBank/DDBJ databases">
        <authorList>
            <person name="Varghese N."/>
            <person name="Submissions S."/>
        </authorList>
    </citation>
    <scope>NUCLEOTIDE SEQUENCE [LARGE SCALE GENOMIC DNA]</scope>
    <source>
        <strain evidence="5">DSM 16521</strain>
    </source>
</reference>
<dbReference type="InterPro" id="IPR036365">
    <property type="entry name" value="PGBD-like_sf"/>
</dbReference>
<dbReference type="InterPro" id="IPR029070">
    <property type="entry name" value="Chitinase_insertion_sf"/>
</dbReference>
<dbReference type="InterPro" id="IPR036366">
    <property type="entry name" value="PGBDSf"/>
</dbReference>
<dbReference type="SMART" id="SM00636">
    <property type="entry name" value="Glyco_18"/>
    <property type="match status" value="1"/>
</dbReference>
<evidence type="ECO:0000256" key="1">
    <source>
        <dbReference type="ARBA" id="ARBA00022801"/>
    </source>
</evidence>
<dbReference type="OrthoDB" id="9775889at2"/>
<dbReference type="GO" id="GO:0008061">
    <property type="term" value="F:chitin binding"/>
    <property type="evidence" value="ECO:0007669"/>
    <property type="project" value="InterPro"/>
</dbReference>
<feature type="domain" description="GH18" evidence="3">
    <location>
        <begin position="273"/>
        <end position="590"/>
    </location>
</feature>
<dbReference type="RefSeq" id="WP_078665634.1">
    <property type="nucleotide sequence ID" value="NZ_FUXM01000017.1"/>
</dbReference>
<dbReference type="CDD" id="cd02874">
    <property type="entry name" value="GH18_CFLE_spore_hydrolase"/>
    <property type="match status" value="1"/>
</dbReference>
<dbReference type="InterPro" id="IPR017853">
    <property type="entry name" value="GH"/>
</dbReference>
<dbReference type="Gene3D" id="1.10.101.10">
    <property type="entry name" value="PGBD-like superfamily/PGBD"/>
    <property type="match status" value="3"/>
</dbReference>
<dbReference type="PANTHER" id="PTHR46066:SF2">
    <property type="entry name" value="CHITINASE DOMAIN-CONTAINING PROTEIN 1"/>
    <property type="match status" value="1"/>
</dbReference>
<dbReference type="Proteomes" id="UP000189933">
    <property type="component" value="Unassembled WGS sequence"/>
</dbReference>
<keyword evidence="1 4" id="KW-0378">Hydrolase</keyword>
<dbReference type="InterPro" id="IPR001223">
    <property type="entry name" value="Glyco_hydro18_cat"/>
</dbReference>
<dbReference type="PROSITE" id="PS51910">
    <property type="entry name" value="GH18_2"/>
    <property type="match status" value="1"/>
</dbReference>
<dbReference type="PANTHER" id="PTHR46066">
    <property type="entry name" value="CHITINASE DOMAIN-CONTAINING PROTEIN 1 FAMILY MEMBER"/>
    <property type="match status" value="1"/>
</dbReference>
<keyword evidence="5" id="KW-1185">Reference proteome</keyword>
<evidence type="ECO:0000313" key="4">
    <source>
        <dbReference type="EMBL" id="SKA00047.1"/>
    </source>
</evidence>
<dbReference type="Gene3D" id="3.10.50.10">
    <property type="match status" value="1"/>
</dbReference>
<dbReference type="InterPro" id="IPR041704">
    <property type="entry name" value="CFLE_GH18"/>
</dbReference>
<gene>
    <name evidence="4" type="ORF">SAMN02745885_01575</name>
</gene>
<dbReference type="Pfam" id="PF01471">
    <property type="entry name" value="PG_binding_1"/>
    <property type="match status" value="3"/>
</dbReference>
<dbReference type="AlphaFoldDB" id="A0A1T4Q8T0"/>
<evidence type="ECO:0000313" key="5">
    <source>
        <dbReference type="Proteomes" id="UP000189933"/>
    </source>
</evidence>
<proteinExistence type="predicted"/>
<keyword evidence="2" id="KW-0326">Glycosidase</keyword>
<accession>A0A1T4Q8T0</accession>
<dbReference type="SUPFAM" id="SSF51445">
    <property type="entry name" value="(Trans)glycosidases"/>
    <property type="match status" value="1"/>
</dbReference>
<dbReference type="InterPro" id="IPR002477">
    <property type="entry name" value="Peptidoglycan-bd-like"/>
</dbReference>
<dbReference type="Gene3D" id="3.20.20.80">
    <property type="entry name" value="Glycosidases"/>
    <property type="match status" value="1"/>
</dbReference>
<dbReference type="SUPFAM" id="SSF47090">
    <property type="entry name" value="PGBD-like"/>
    <property type="match status" value="3"/>
</dbReference>
<dbReference type="EMBL" id="FUXM01000017">
    <property type="protein sequence ID" value="SKA00047.1"/>
    <property type="molecule type" value="Genomic_DNA"/>
</dbReference>
<sequence length="590" mass="64678">MTNLKRLILLVLSFSLVLGNFMPVLRAESATVIVLKVGSKSEAVKQVQTRLKQLGYFVGPITGYYGTQTRAAVLRWQKANGLPADGIIGPVSWNRLFNVSVTRGTTATAQRIYLTLGSRGEQVKRLQQKLNQLGFYQGPITGYFGTLTRTAVVKWQKSRGLAATGVVNQQAWTALMASQNPVSRGVTATRPAVLGLGVRSNLVLELQQSLKTMGLLTVQPTGYYGLLTVMAVQAWEKANGLKVDGIVVEEELNKIRTQAKALTNLLGGAEKGAWILGYTAIDYPGDNRSAQSVIQSQGLGAIATFTYTFDNNGNLKGNADQEAYTLQQARARGIKPLALLHNFDYRVGFDKNLARAVLTDPAKRQRLISQLVNEVQNRGYLGVNLDVEGIYPADAPHYLAFLGELKQQLGAKGLLTVVSIPAKTKDDTTSSWSGGYDYAAIGQRADLVQIMTYDEHWIGGPAGPIASYPWTEQVVKYAVSKIPASKILLGLATYGYDWVGTGARSVTYPQAVARAAQYGVKVNWDATALESWFTYTDEQGQKHEVWFENVESNAKRLVLVKQYGLAGAGIWRLGFEDSAYWQMVQQYLQQ</sequence>